<sequence>MGVRSFLFLTLLSFFAYFGNICAEHSANPDGRGPHQDNEERALFNLGKLKSLLKRNPKNLPNLRENPSFIKQADCLANDPAIQKGIKSIKENPELMKQVKSLSKDPNFVKSMQTSPSLKAVRQVEKHLSRGQQETMSPNEGK</sequence>
<dbReference type="Proteomes" id="UP000704712">
    <property type="component" value="Unassembled WGS sequence"/>
</dbReference>
<organism evidence="3 4">
    <name type="scientific">Phytophthora infestans</name>
    <name type="common">Potato late blight agent</name>
    <name type="synonym">Botrytis infestans</name>
    <dbReference type="NCBI Taxonomy" id="4787"/>
    <lineage>
        <taxon>Eukaryota</taxon>
        <taxon>Sar</taxon>
        <taxon>Stramenopiles</taxon>
        <taxon>Oomycota</taxon>
        <taxon>Peronosporomycetes</taxon>
        <taxon>Peronosporales</taxon>
        <taxon>Peronosporaceae</taxon>
        <taxon>Phytophthora</taxon>
    </lineage>
</organism>
<accession>A0A8S9U1P5</accession>
<evidence type="ECO:0008006" key="5">
    <source>
        <dbReference type="Google" id="ProtNLM"/>
    </source>
</evidence>
<evidence type="ECO:0000256" key="1">
    <source>
        <dbReference type="SAM" id="MobiDB-lite"/>
    </source>
</evidence>
<comment type="caution">
    <text evidence="3">The sequence shown here is derived from an EMBL/GenBank/DDBJ whole genome shotgun (WGS) entry which is preliminary data.</text>
</comment>
<gene>
    <name evidence="3" type="ORF">GN958_ATG18748</name>
</gene>
<name>A0A8S9U1P5_PHYIN</name>
<protein>
    <recommendedName>
        <fullName evidence="5">Secreted RxLR effector peptide protein</fullName>
    </recommendedName>
</protein>
<feature type="signal peptide" evidence="2">
    <location>
        <begin position="1"/>
        <end position="23"/>
    </location>
</feature>
<proteinExistence type="predicted"/>
<feature type="compositionally biased region" description="Polar residues" evidence="1">
    <location>
        <begin position="130"/>
        <end position="142"/>
    </location>
</feature>
<evidence type="ECO:0000313" key="4">
    <source>
        <dbReference type="Proteomes" id="UP000704712"/>
    </source>
</evidence>
<evidence type="ECO:0000313" key="3">
    <source>
        <dbReference type="EMBL" id="KAF4132078.1"/>
    </source>
</evidence>
<reference evidence="3" key="1">
    <citation type="submission" date="2020-03" db="EMBL/GenBank/DDBJ databases">
        <title>Hybrid Assembly of Korean Phytophthora infestans isolates.</title>
        <authorList>
            <person name="Prokchorchik M."/>
            <person name="Lee Y."/>
            <person name="Seo J."/>
            <person name="Cho J.-H."/>
            <person name="Park Y.-E."/>
            <person name="Jang D.-C."/>
            <person name="Im J.-S."/>
            <person name="Choi J.-G."/>
            <person name="Park H.-J."/>
            <person name="Lee G.-B."/>
            <person name="Lee Y.-G."/>
            <person name="Hong S.-Y."/>
            <person name="Cho K."/>
            <person name="Sohn K.H."/>
        </authorList>
    </citation>
    <scope>NUCLEOTIDE SEQUENCE</scope>
    <source>
        <strain evidence="3">KR_2_A2</strain>
    </source>
</reference>
<evidence type="ECO:0000256" key="2">
    <source>
        <dbReference type="SAM" id="SignalP"/>
    </source>
</evidence>
<dbReference type="AlphaFoldDB" id="A0A8S9U1P5"/>
<keyword evidence="2" id="KW-0732">Signal</keyword>
<feature type="region of interest" description="Disordered" evidence="1">
    <location>
        <begin position="102"/>
        <end position="142"/>
    </location>
</feature>
<feature type="chain" id="PRO_5035836100" description="Secreted RxLR effector peptide protein" evidence="2">
    <location>
        <begin position="24"/>
        <end position="142"/>
    </location>
</feature>
<dbReference type="EMBL" id="JAACNO010002624">
    <property type="protein sequence ID" value="KAF4132078.1"/>
    <property type="molecule type" value="Genomic_DNA"/>
</dbReference>